<evidence type="ECO:0000256" key="1">
    <source>
        <dbReference type="SAM" id="Phobius"/>
    </source>
</evidence>
<dbReference type="Proteomes" id="UP000234849">
    <property type="component" value="Unassembled WGS sequence"/>
</dbReference>
<keyword evidence="1" id="KW-1133">Transmembrane helix</keyword>
<organism evidence="2 3">
    <name type="scientific">Mediterraneibacter gnavus</name>
    <name type="common">Ruminococcus gnavus</name>
    <dbReference type="NCBI Taxonomy" id="33038"/>
    <lineage>
        <taxon>Bacteria</taxon>
        <taxon>Bacillati</taxon>
        <taxon>Bacillota</taxon>
        <taxon>Clostridia</taxon>
        <taxon>Lachnospirales</taxon>
        <taxon>Lachnospiraceae</taxon>
        <taxon>Mediterraneibacter</taxon>
    </lineage>
</organism>
<keyword evidence="1" id="KW-0472">Membrane</keyword>
<accession>A0A2N5NKH9</accession>
<evidence type="ECO:0000313" key="3">
    <source>
        <dbReference type="Proteomes" id="UP000234849"/>
    </source>
</evidence>
<evidence type="ECO:0000313" key="2">
    <source>
        <dbReference type="EMBL" id="PLT56833.1"/>
    </source>
</evidence>
<feature type="transmembrane region" description="Helical" evidence="1">
    <location>
        <begin position="46"/>
        <end position="66"/>
    </location>
</feature>
<dbReference type="Pfam" id="PF07441">
    <property type="entry name" value="BofA"/>
    <property type="match status" value="1"/>
</dbReference>
<dbReference type="AlphaFoldDB" id="A0A2N5NKH9"/>
<dbReference type="InterPro" id="IPR010001">
    <property type="entry name" value="BofA"/>
</dbReference>
<keyword evidence="1" id="KW-0812">Transmembrane</keyword>
<reference evidence="2 3" key="1">
    <citation type="journal article" date="2017" name="Genome Med.">
        <title>A novel Ruminococcus gnavus clade enriched in inflammatory bowel disease patients.</title>
        <authorList>
            <person name="Hall A.B."/>
            <person name="Yassour M."/>
            <person name="Sauk J."/>
            <person name="Garner A."/>
            <person name="Jiang X."/>
            <person name="Arthur T."/>
            <person name="Lagoudas G.K."/>
            <person name="Vatanen T."/>
            <person name="Fornelos N."/>
            <person name="Wilson R."/>
            <person name="Bertha M."/>
            <person name="Cohen M."/>
            <person name="Garber J."/>
            <person name="Khalili H."/>
            <person name="Gevers D."/>
            <person name="Ananthakrishnan A.N."/>
            <person name="Kugathasan S."/>
            <person name="Lander E.S."/>
            <person name="Blainey P."/>
            <person name="Vlamakis H."/>
            <person name="Xavier R.J."/>
            <person name="Huttenhower C."/>
        </authorList>
    </citation>
    <scope>NUCLEOTIDE SEQUENCE [LARGE SCALE GENOMIC DNA]</scope>
    <source>
        <strain evidence="2 3">RJX1118</strain>
    </source>
</reference>
<proteinExistence type="predicted"/>
<sequence length="69" mass="7546">MKNKAGAVILNFFLRAVMGICLIYFINQYVLPDQDSWKVGINGLSFLTSGGLGIPGVCMLYGILVYQSL</sequence>
<comment type="caution">
    <text evidence="2">The sequence shown here is derived from an EMBL/GenBank/DDBJ whole genome shotgun (WGS) entry which is preliminary data.</text>
</comment>
<protein>
    <submittedName>
        <fullName evidence="2">Pro-sigmaK processing inhibitor BofA</fullName>
    </submittedName>
</protein>
<feature type="transmembrane region" description="Helical" evidence="1">
    <location>
        <begin position="7"/>
        <end position="26"/>
    </location>
</feature>
<dbReference type="RefSeq" id="WP_101879247.1">
    <property type="nucleotide sequence ID" value="NZ_NIHM01000004.1"/>
</dbReference>
<gene>
    <name evidence="2" type="ORF">CDL18_04000</name>
</gene>
<name>A0A2N5NKH9_MEDGN</name>
<dbReference type="EMBL" id="NIHM01000004">
    <property type="protein sequence ID" value="PLT56833.1"/>
    <property type="molecule type" value="Genomic_DNA"/>
</dbReference>